<dbReference type="InterPro" id="IPR043917">
    <property type="entry name" value="DUF5753"/>
</dbReference>
<name>A0A291RN67_9NOCA</name>
<dbReference type="Pfam" id="PF13560">
    <property type="entry name" value="HTH_31"/>
    <property type="match status" value="1"/>
</dbReference>
<evidence type="ECO:0000256" key="1">
    <source>
        <dbReference type="SAM" id="Coils"/>
    </source>
</evidence>
<dbReference type="GO" id="GO:0003677">
    <property type="term" value="F:DNA binding"/>
    <property type="evidence" value="ECO:0007669"/>
    <property type="project" value="InterPro"/>
</dbReference>
<dbReference type="EMBL" id="CP023778">
    <property type="protein sequence ID" value="ATL69051.1"/>
    <property type="molecule type" value="Genomic_DNA"/>
</dbReference>
<dbReference type="SMART" id="SM00530">
    <property type="entry name" value="HTH_XRE"/>
    <property type="match status" value="1"/>
</dbReference>
<evidence type="ECO:0000313" key="3">
    <source>
        <dbReference type="EMBL" id="ATL69051.1"/>
    </source>
</evidence>
<organism evidence="3 4">
    <name type="scientific">Nocardia terpenica</name>
    <dbReference type="NCBI Taxonomy" id="455432"/>
    <lineage>
        <taxon>Bacteria</taxon>
        <taxon>Bacillati</taxon>
        <taxon>Actinomycetota</taxon>
        <taxon>Actinomycetes</taxon>
        <taxon>Mycobacteriales</taxon>
        <taxon>Nocardiaceae</taxon>
        <taxon>Nocardia</taxon>
    </lineage>
</organism>
<dbReference type="RefSeq" id="WP_098696099.1">
    <property type="nucleotide sequence ID" value="NZ_CP023778.1"/>
</dbReference>
<feature type="domain" description="HTH cro/C1-type" evidence="2">
    <location>
        <begin position="17"/>
        <end position="72"/>
    </location>
</feature>
<protein>
    <submittedName>
        <fullName evidence="3">XRE family transcriptional regulator</fullName>
    </submittedName>
</protein>
<dbReference type="InterPro" id="IPR001387">
    <property type="entry name" value="Cro/C1-type_HTH"/>
</dbReference>
<gene>
    <name evidence="3" type="ORF">CRH09_25620</name>
</gene>
<feature type="coiled-coil region" evidence="1">
    <location>
        <begin position="10"/>
        <end position="37"/>
    </location>
</feature>
<dbReference type="GeneID" id="88360714"/>
<sequence length="298" mass="33425">MSGTGSTLACRALGRELRRLRARARLQQAEAARLSETSPQSIGRMEDGQYTRITSFQVNALCNAYGATDAERELVLALLEEAKAVHKGRAGSAWWRGFADEIPSDFNHYISLEDSANRLTILATDLVPGLVQIPEYRRVLAWAENPTWTPEEVDRRMQVATNRQQRLQDPDFRLDVFLTSAVLENWVGSDAVMREQLLRLVEISKLPNVSIRVVPRRALDPIGPLVSSFSLLEFPALPSSKLQEPPVVYVEGYVGDLYVEGTDEIAQYRSAVDRIGRVALDLVRSREAILKAAEEYKE</sequence>
<dbReference type="KEGG" id="ntp:CRH09_25620"/>
<dbReference type="Pfam" id="PF19054">
    <property type="entry name" value="DUF5753"/>
    <property type="match status" value="1"/>
</dbReference>
<dbReference type="SUPFAM" id="SSF47413">
    <property type="entry name" value="lambda repressor-like DNA-binding domains"/>
    <property type="match status" value="1"/>
</dbReference>
<dbReference type="Proteomes" id="UP000221961">
    <property type="component" value="Chromosome"/>
</dbReference>
<evidence type="ECO:0000259" key="2">
    <source>
        <dbReference type="PROSITE" id="PS50943"/>
    </source>
</evidence>
<dbReference type="AlphaFoldDB" id="A0A291RN67"/>
<dbReference type="Gene3D" id="1.10.260.40">
    <property type="entry name" value="lambda repressor-like DNA-binding domains"/>
    <property type="match status" value="1"/>
</dbReference>
<evidence type="ECO:0000313" key="4">
    <source>
        <dbReference type="Proteomes" id="UP000221961"/>
    </source>
</evidence>
<accession>A0A291RN67</accession>
<dbReference type="PROSITE" id="PS50943">
    <property type="entry name" value="HTH_CROC1"/>
    <property type="match status" value="1"/>
</dbReference>
<proteinExistence type="predicted"/>
<keyword evidence="1" id="KW-0175">Coiled coil</keyword>
<reference evidence="3 4" key="1">
    <citation type="submission" date="2017-10" db="EMBL/GenBank/DDBJ databases">
        <title>Comparative genomics between pathogenic Norcardia.</title>
        <authorList>
            <person name="Zeng L."/>
        </authorList>
    </citation>
    <scope>NUCLEOTIDE SEQUENCE [LARGE SCALE GENOMIC DNA]</scope>
    <source>
        <strain evidence="3 4">NC_YFY_NT001</strain>
    </source>
</reference>
<dbReference type="InterPro" id="IPR010982">
    <property type="entry name" value="Lambda_DNA-bd_dom_sf"/>
</dbReference>